<dbReference type="RefSeq" id="WP_001830583.1">
    <property type="nucleotide sequence ID" value="NZ_CABHIX010000002.1"/>
</dbReference>
<dbReference type="SFLD" id="SFLDG01129">
    <property type="entry name" value="C1.5:_HAD__Beta-PGM__Phosphata"/>
    <property type="match status" value="1"/>
</dbReference>
<dbReference type="InterPro" id="IPR023198">
    <property type="entry name" value="PGP-like_dom2"/>
</dbReference>
<dbReference type="SFLD" id="SFLDS00003">
    <property type="entry name" value="Haloacid_Dehalogenase"/>
    <property type="match status" value="1"/>
</dbReference>
<gene>
    <name evidence="1" type="ORF">CTJ08_01925</name>
</gene>
<dbReference type="InterPro" id="IPR050155">
    <property type="entry name" value="HAD-like_hydrolase_sf"/>
</dbReference>
<dbReference type="GO" id="GO:0005829">
    <property type="term" value="C:cytosol"/>
    <property type="evidence" value="ECO:0007669"/>
    <property type="project" value="TreeGrafter"/>
</dbReference>
<dbReference type="Pfam" id="PF13419">
    <property type="entry name" value="HAD_2"/>
    <property type="match status" value="1"/>
</dbReference>
<dbReference type="InterPro" id="IPR006439">
    <property type="entry name" value="HAD-SF_hydro_IA"/>
</dbReference>
<evidence type="ECO:0000313" key="2">
    <source>
        <dbReference type="Proteomes" id="UP000228502"/>
    </source>
</evidence>
<dbReference type="GO" id="GO:0006281">
    <property type="term" value="P:DNA repair"/>
    <property type="evidence" value="ECO:0007669"/>
    <property type="project" value="TreeGrafter"/>
</dbReference>
<dbReference type="Gene3D" id="3.40.50.1000">
    <property type="entry name" value="HAD superfamily/HAD-like"/>
    <property type="match status" value="1"/>
</dbReference>
<dbReference type="FunFam" id="3.40.50.1000:FF:000022">
    <property type="entry name" value="Phosphoglycolate phosphatase"/>
    <property type="match status" value="1"/>
</dbReference>
<dbReference type="GO" id="GO:0008967">
    <property type="term" value="F:phosphoglycolate phosphatase activity"/>
    <property type="evidence" value="ECO:0007669"/>
    <property type="project" value="TreeGrafter"/>
</dbReference>
<dbReference type="SUPFAM" id="SSF56784">
    <property type="entry name" value="HAD-like"/>
    <property type="match status" value="1"/>
</dbReference>
<accession>A0AAE5QY50</accession>
<dbReference type="SFLD" id="SFLDG01135">
    <property type="entry name" value="C1.5.6:_HAD__Beta-PGM__Phospha"/>
    <property type="match status" value="1"/>
</dbReference>
<sequence length="213" mass="24598">MYKNIIFDFDGTIADSKKCSLIATKKAFSDYGLEEPSDSQIEYYMGIPIEKSFDLMSSVELNEKEHNELISLFRKKYKETESTYLEMYDNMLTQLEALHQKAKLFVVSSKKTDVLKRNLKILKIEHLFLEVVGSDKVKEYKPSPDGILYIVNKYHLNKNETIYIGDAIFDMQMAHNAGVSSCAVTWGSHSEEKLKLEHPHFIITNVHQLKFEG</sequence>
<dbReference type="EMBL" id="PEJG01000002">
    <property type="protein sequence ID" value="PIH11094.1"/>
    <property type="molecule type" value="Genomic_DNA"/>
</dbReference>
<dbReference type="NCBIfam" id="TIGR01549">
    <property type="entry name" value="HAD-SF-IA-v1"/>
    <property type="match status" value="1"/>
</dbReference>
<keyword evidence="1" id="KW-0378">Hydrolase</keyword>
<dbReference type="InterPro" id="IPR041492">
    <property type="entry name" value="HAD_2"/>
</dbReference>
<dbReference type="InterPro" id="IPR036412">
    <property type="entry name" value="HAD-like_sf"/>
</dbReference>
<reference evidence="1 2" key="1">
    <citation type="submission" date="2017-10" db="EMBL/GenBank/DDBJ databases">
        <title>genome sequences of Staph epi in chlorhexidine trial.</title>
        <authorList>
            <person name="Greninger A.L."/>
            <person name="Addetia A."/>
            <person name="Qin X."/>
            <person name="Zerr D."/>
        </authorList>
    </citation>
    <scope>NUCLEOTIDE SEQUENCE [LARGE SCALE GENOMIC DNA]</scope>
    <source>
        <strain evidence="1 2">SCH-17</strain>
    </source>
</reference>
<dbReference type="PANTHER" id="PTHR43434">
    <property type="entry name" value="PHOSPHOGLYCOLATE PHOSPHATASE"/>
    <property type="match status" value="1"/>
</dbReference>
<comment type="caution">
    <text evidence="1">The sequence shown here is derived from an EMBL/GenBank/DDBJ whole genome shotgun (WGS) entry which is preliminary data.</text>
</comment>
<dbReference type="Proteomes" id="UP000228502">
    <property type="component" value="Unassembled WGS sequence"/>
</dbReference>
<dbReference type="Gene3D" id="1.10.150.240">
    <property type="entry name" value="Putative phosphatase, domain 2"/>
    <property type="match status" value="1"/>
</dbReference>
<dbReference type="InterPro" id="IPR023214">
    <property type="entry name" value="HAD_sf"/>
</dbReference>
<evidence type="ECO:0000313" key="1">
    <source>
        <dbReference type="EMBL" id="PIH11094.1"/>
    </source>
</evidence>
<dbReference type="PANTHER" id="PTHR43434:SF26">
    <property type="entry name" value="PYROPHOSPHATASE PPAX"/>
    <property type="match status" value="1"/>
</dbReference>
<organism evidence="1 2">
    <name type="scientific">Staphylococcus epidermidis</name>
    <dbReference type="NCBI Taxonomy" id="1282"/>
    <lineage>
        <taxon>Bacteria</taxon>
        <taxon>Bacillati</taxon>
        <taxon>Bacillota</taxon>
        <taxon>Bacilli</taxon>
        <taxon>Bacillales</taxon>
        <taxon>Staphylococcaceae</taxon>
        <taxon>Staphylococcus</taxon>
    </lineage>
</organism>
<dbReference type="AlphaFoldDB" id="A0AAE5QY50"/>
<protein>
    <submittedName>
        <fullName evidence="1">HAD family hydrolase</fullName>
    </submittedName>
</protein>
<proteinExistence type="predicted"/>
<name>A0AAE5QY50_STAEP</name>